<dbReference type="EMBL" id="NYPG01000005">
    <property type="protein sequence ID" value="PDK40889.1"/>
    <property type="molecule type" value="Genomic_DNA"/>
</dbReference>
<name>A0ABX4ID72_LISWE</name>
<dbReference type="Pfam" id="PF09234">
    <property type="entry name" value="DUF1963"/>
    <property type="match status" value="1"/>
</dbReference>
<dbReference type="RefSeq" id="WP_097350676.1">
    <property type="nucleotide sequence ID" value="NZ_JACTIK010000013.1"/>
</dbReference>
<dbReference type="InterPro" id="IPR035948">
    <property type="entry name" value="YwqG-like_sf"/>
</dbReference>
<organism evidence="1 2">
    <name type="scientific">Listeria welshimeri</name>
    <dbReference type="NCBI Taxonomy" id="1643"/>
    <lineage>
        <taxon>Bacteria</taxon>
        <taxon>Bacillati</taxon>
        <taxon>Bacillota</taxon>
        <taxon>Bacilli</taxon>
        <taxon>Bacillales</taxon>
        <taxon>Listeriaceae</taxon>
        <taxon>Listeria</taxon>
    </lineage>
</organism>
<proteinExistence type="predicted"/>
<evidence type="ECO:0000313" key="1">
    <source>
        <dbReference type="EMBL" id="PDK40889.1"/>
    </source>
</evidence>
<evidence type="ECO:0000313" key="2">
    <source>
        <dbReference type="Proteomes" id="UP000219632"/>
    </source>
</evidence>
<sequence>MEELFDILPSEWAERFLETQKERIELSLKKEGKLSLLQSKAGGRGYLPKEQGYPTNEEGDPLSLLAQINFAEMPQMENYPEFGLLAFYVDYQDGVYGLDFHNQTEQKGFRVFFFEDLGEESLTAEEQDVFFEGVDEDEFYPVVYGEFKITGQVTDQILLEDSYDFENEFGNDFYDLADQIFSEDNDMSYELQLLAKKTSQVGGYPYFVQQDPRKYSDIPHHDTLLFQLVSEDLDRNTIAVIWGDSGVGNFFINKQDLINRDFSNILYNWDCS</sequence>
<dbReference type="Proteomes" id="UP000219632">
    <property type="component" value="Unassembled WGS sequence"/>
</dbReference>
<dbReference type="InterPro" id="IPR015315">
    <property type="entry name" value="DUF1963"/>
</dbReference>
<evidence type="ECO:0008006" key="3">
    <source>
        <dbReference type="Google" id="ProtNLM"/>
    </source>
</evidence>
<reference evidence="1 2" key="1">
    <citation type="submission" date="2017-09" db="EMBL/GenBank/DDBJ databases">
        <title>Draft Genomes of 144 Listeria Monocytogenes isolates from foods.</title>
        <authorList>
            <person name="Wu C.H."/>
            <person name="Ng J."/>
            <person name="Kiang D."/>
            <person name="Chen C.-Y."/>
            <person name="Frink S."/>
            <person name="Lafrades M."/>
            <person name="Morales C."/>
            <person name="Park P."/>
            <person name="Zwick M."/>
        </authorList>
    </citation>
    <scope>NUCLEOTIDE SEQUENCE [LARGE SCALE GENOMIC DNA]</scope>
    <source>
        <strain evidence="1 2">CDPHFDLB-F14M01633.75-2</strain>
    </source>
</reference>
<gene>
    <name evidence="1" type="ORF">AFZ32_10875</name>
</gene>
<keyword evidence="2" id="KW-1185">Reference proteome</keyword>
<dbReference type="SUPFAM" id="SSF103032">
    <property type="entry name" value="Hypothetical protein YwqG"/>
    <property type="match status" value="1"/>
</dbReference>
<dbReference type="PANTHER" id="PTHR36436:SF6">
    <property type="entry name" value="SLL5081 PROTEIN"/>
    <property type="match status" value="1"/>
</dbReference>
<dbReference type="Gene3D" id="2.30.320.10">
    <property type="entry name" value="YwqG-like"/>
    <property type="match status" value="1"/>
</dbReference>
<comment type="caution">
    <text evidence="1">The sequence shown here is derived from an EMBL/GenBank/DDBJ whole genome shotgun (WGS) entry which is preliminary data.</text>
</comment>
<protein>
    <recommendedName>
        <fullName evidence="3">DUF1963 domain-containing protein</fullName>
    </recommendedName>
</protein>
<dbReference type="PANTHER" id="PTHR36436">
    <property type="entry name" value="SLL5081 PROTEIN"/>
    <property type="match status" value="1"/>
</dbReference>
<accession>A0ABX4ID72</accession>